<evidence type="ECO:0000313" key="4">
    <source>
        <dbReference type="Proteomes" id="UP001269144"/>
    </source>
</evidence>
<evidence type="ECO:0000259" key="2">
    <source>
        <dbReference type="Pfam" id="PF23639"/>
    </source>
</evidence>
<evidence type="ECO:0000313" key="3">
    <source>
        <dbReference type="EMBL" id="MDS9467820.1"/>
    </source>
</evidence>
<comment type="caution">
    <text evidence="3">The sequence shown here is derived from an EMBL/GenBank/DDBJ whole genome shotgun (WGS) entry which is preliminary data.</text>
</comment>
<accession>A0ABU2HTE1</accession>
<dbReference type="Gene3D" id="3.40.1360.10">
    <property type="match status" value="1"/>
</dbReference>
<feature type="domain" description="DUF7146" evidence="2">
    <location>
        <begin position="53"/>
        <end position="149"/>
    </location>
</feature>
<evidence type="ECO:0000259" key="1">
    <source>
        <dbReference type="Pfam" id="PF13362"/>
    </source>
</evidence>
<dbReference type="Pfam" id="PF23639">
    <property type="entry name" value="DUF7146"/>
    <property type="match status" value="1"/>
</dbReference>
<dbReference type="Pfam" id="PF13362">
    <property type="entry name" value="Toprim_3"/>
    <property type="match status" value="1"/>
</dbReference>
<protein>
    <submittedName>
        <fullName evidence="3">Toprim domain-containing protein</fullName>
    </submittedName>
</protein>
<proteinExistence type="predicted"/>
<dbReference type="Proteomes" id="UP001269144">
    <property type="component" value="Unassembled WGS sequence"/>
</dbReference>
<feature type="domain" description="Toprim" evidence="1">
    <location>
        <begin position="158"/>
        <end position="250"/>
    </location>
</feature>
<organism evidence="3 4">
    <name type="scientific">Paracoccus aurantius</name>
    <dbReference type="NCBI Taxonomy" id="3073814"/>
    <lineage>
        <taxon>Bacteria</taxon>
        <taxon>Pseudomonadati</taxon>
        <taxon>Pseudomonadota</taxon>
        <taxon>Alphaproteobacteria</taxon>
        <taxon>Rhodobacterales</taxon>
        <taxon>Paracoccaceae</taxon>
        <taxon>Paracoccus</taxon>
    </lineage>
</organism>
<dbReference type="EMBL" id="JAVQLW010000001">
    <property type="protein sequence ID" value="MDS9467820.1"/>
    <property type="molecule type" value="Genomic_DNA"/>
</dbReference>
<gene>
    <name evidence="3" type="ORF">RGQ15_09595</name>
</gene>
<keyword evidence="4" id="KW-1185">Reference proteome</keyword>
<dbReference type="InterPro" id="IPR006171">
    <property type="entry name" value="TOPRIM_dom"/>
</dbReference>
<name>A0ABU2HTE1_9RHOB</name>
<dbReference type="RefSeq" id="WP_311159990.1">
    <property type="nucleotide sequence ID" value="NZ_JAVQLW010000001.1"/>
</dbReference>
<reference evidence="4" key="1">
    <citation type="submission" date="2023-07" db="EMBL/GenBank/DDBJ databases">
        <title>Paracoccus sp. MBLB3053 whole genome sequence.</title>
        <authorList>
            <person name="Hwang C.Y."/>
            <person name="Cho E.-S."/>
            <person name="Seo M.-J."/>
        </authorList>
    </citation>
    <scope>NUCLEOTIDE SEQUENCE [LARGE SCALE GENOMIC DNA]</scope>
    <source>
        <strain evidence="4">MBLB3053</strain>
    </source>
</reference>
<sequence length="255" mass="28321">MRYNEEGRLWFWCHRSGCRSWDIIQELRRLRLWPIDQLDPDEARRRISEHEQRQSDRAKQTWEQAQPIEGTPGEAYFRLRGLSCPLPPSLRFHPALYHGAVDRCLPAIVAFVRGGPPAIHRIYIDQHGRKAAVDNIKMSLGPVSGGHVPLRFGDLSKVIVAEGIENGLALMCDTLADYFGHDVSVWSALSSSGMAALRLPDPDPGDQLLIAPDADEAGMAAASQLAAAALGWRVQVIPAPQGMDWNDLIKEPQHG</sequence>
<dbReference type="InterPro" id="IPR055570">
    <property type="entry name" value="DUF7146"/>
</dbReference>